<dbReference type="GO" id="GO:0005615">
    <property type="term" value="C:extracellular space"/>
    <property type="evidence" value="ECO:0007669"/>
    <property type="project" value="UniProtKB-KW"/>
</dbReference>
<feature type="region of interest" description="Disordered" evidence="7">
    <location>
        <begin position="71"/>
        <end position="151"/>
    </location>
</feature>
<dbReference type="GO" id="GO:0006955">
    <property type="term" value="P:immune response"/>
    <property type="evidence" value="ECO:0007669"/>
    <property type="project" value="InterPro"/>
</dbReference>
<reference evidence="10" key="1">
    <citation type="submission" date="2019-08" db="EMBL/GenBank/DDBJ databases">
        <title>The improved chromosome-level genome for the pearl oyster Pinctada fucata martensii using PacBio sequencing and Hi-C.</title>
        <authorList>
            <person name="Zheng Z."/>
        </authorList>
    </citation>
    <scope>NUCLEOTIDE SEQUENCE</scope>
    <source>
        <strain evidence="10">ZZ-2019</strain>
        <tissue evidence="10">Adductor muscle</tissue>
    </source>
</reference>
<keyword evidence="8" id="KW-0812">Transmembrane</keyword>
<dbReference type="InterPro" id="IPR051748">
    <property type="entry name" value="TNF_Ligand_Superfamily"/>
</dbReference>
<keyword evidence="5" id="KW-1015">Disulfide bond</keyword>
<dbReference type="SUPFAM" id="SSF49842">
    <property type="entry name" value="TNF-like"/>
    <property type="match status" value="1"/>
</dbReference>
<comment type="similarity">
    <text evidence="2">Belongs to the tumor necrosis factor family.</text>
</comment>
<keyword evidence="8" id="KW-0472">Membrane</keyword>
<dbReference type="GO" id="GO:0005164">
    <property type="term" value="F:tumor necrosis factor receptor binding"/>
    <property type="evidence" value="ECO:0007669"/>
    <property type="project" value="InterPro"/>
</dbReference>
<dbReference type="PANTHER" id="PTHR15151">
    <property type="entry name" value="PROTEIN EIGER"/>
    <property type="match status" value="1"/>
</dbReference>
<dbReference type="AlphaFoldDB" id="A0AA88Y6N8"/>
<evidence type="ECO:0000256" key="6">
    <source>
        <dbReference type="ARBA" id="ARBA00023180"/>
    </source>
</evidence>
<name>A0AA88Y6N8_PINIB</name>
<keyword evidence="4" id="KW-0964">Secreted</keyword>
<evidence type="ECO:0000256" key="1">
    <source>
        <dbReference type="ARBA" id="ARBA00004613"/>
    </source>
</evidence>
<evidence type="ECO:0000259" key="9">
    <source>
        <dbReference type="PROSITE" id="PS50049"/>
    </source>
</evidence>
<evidence type="ECO:0000256" key="4">
    <source>
        <dbReference type="ARBA" id="ARBA00022525"/>
    </source>
</evidence>
<proteinExistence type="inferred from homology"/>
<feature type="compositionally biased region" description="Basic residues" evidence="7">
    <location>
        <begin position="91"/>
        <end position="122"/>
    </location>
</feature>
<keyword evidence="6" id="KW-0325">Glycoprotein</keyword>
<feature type="transmembrane region" description="Helical" evidence="8">
    <location>
        <begin position="12"/>
        <end position="37"/>
    </location>
</feature>
<dbReference type="InterPro" id="IPR006052">
    <property type="entry name" value="TNF_dom"/>
</dbReference>
<keyword evidence="8" id="KW-1133">Transmembrane helix</keyword>
<accession>A0AA88Y6N8</accession>
<gene>
    <name evidence="10" type="ORF">FSP39_015726</name>
</gene>
<keyword evidence="3" id="KW-0202">Cytokine</keyword>
<keyword evidence="11" id="KW-1185">Reference proteome</keyword>
<comment type="subcellular location">
    <subcellularLocation>
        <location evidence="1">Secreted</location>
    </subcellularLocation>
</comment>
<dbReference type="Gene3D" id="2.60.120.40">
    <property type="match status" value="1"/>
</dbReference>
<protein>
    <recommendedName>
        <fullName evidence="9">THD domain-containing protein</fullName>
    </recommendedName>
</protein>
<dbReference type="GO" id="GO:0016020">
    <property type="term" value="C:membrane"/>
    <property type="evidence" value="ECO:0007669"/>
    <property type="project" value="InterPro"/>
</dbReference>
<dbReference type="PROSITE" id="PS50049">
    <property type="entry name" value="THD_2"/>
    <property type="match status" value="1"/>
</dbReference>
<feature type="domain" description="THD" evidence="9">
    <location>
        <begin position="150"/>
        <end position="304"/>
    </location>
</feature>
<dbReference type="Proteomes" id="UP001186944">
    <property type="component" value="Unassembled WGS sequence"/>
</dbReference>
<evidence type="ECO:0000256" key="7">
    <source>
        <dbReference type="SAM" id="MobiDB-lite"/>
    </source>
</evidence>
<dbReference type="GO" id="GO:0005125">
    <property type="term" value="F:cytokine activity"/>
    <property type="evidence" value="ECO:0007669"/>
    <property type="project" value="UniProtKB-KW"/>
</dbReference>
<evidence type="ECO:0000313" key="11">
    <source>
        <dbReference type="Proteomes" id="UP001186944"/>
    </source>
</evidence>
<feature type="compositionally biased region" description="Polar residues" evidence="7">
    <location>
        <begin position="77"/>
        <end position="90"/>
    </location>
</feature>
<dbReference type="EMBL" id="VSWD01000008">
    <property type="protein sequence ID" value="KAK3095531.1"/>
    <property type="molecule type" value="Genomic_DNA"/>
</dbReference>
<dbReference type="PANTHER" id="PTHR15151:SF20">
    <property type="entry name" value="TUMOR NECROSIS FACTOR LIGAND SUPERFAMILY MEMBER 12"/>
    <property type="match status" value="1"/>
</dbReference>
<evidence type="ECO:0000256" key="5">
    <source>
        <dbReference type="ARBA" id="ARBA00023157"/>
    </source>
</evidence>
<sequence>MGLKEQSEASKIGCLVFVGTAVAFCLICCAYSTYVWYEISSIRDEIITKSSQPLPEEDVIASSVDENHRLDKRSIKETITPTPSAALRNSLNRRRKKPTKRRGKKGKKSKKRCKKICKGRKGPKGDAGPMGPKGDSGPPGQKGDIGPPGPIAECIKKWQGTVCRNRTFISKGDDQTMMFLRPVSWMNDILNPLKTRSPGQYEATKSGLYLVYLHVVFYDTVPREGVSIVQKRSSSQNDQKPYTVLKCIEGSEIGKGIQNIKFKTCSITSMLHITENDILEIKSLHDGTVIDLSKDLTYFGAVLLNEQK</sequence>
<comment type="caution">
    <text evidence="10">The sequence shown here is derived from an EMBL/GenBank/DDBJ whole genome shotgun (WGS) entry which is preliminary data.</text>
</comment>
<dbReference type="InterPro" id="IPR008983">
    <property type="entry name" value="Tumour_necrosis_fac-like_dom"/>
</dbReference>
<evidence type="ECO:0000256" key="8">
    <source>
        <dbReference type="SAM" id="Phobius"/>
    </source>
</evidence>
<evidence type="ECO:0000256" key="3">
    <source>
        <dbReference type="ARBA" id="ARBA00022514"/>
    </source>
</evidence>
<evidence type="ECO:0000256" key="2">
    <source>
        <dbReference type="ARBA" id="ARBA00008670"/>
    </source>
</evidence>
<organism evidence="10 11">
    <name type="scientific">Pinctada imbricata</name>
    <name type="common">Atlantic pearl-oyster</name>
    <name type="synonym">Pinctada martensii</name>
    <dbReference type="NCBI Taxonomy" id="66713"/>
    <lineage>
        <taxon>Eukaryota</taxon>
        <taxon>Metazoa</taxon>
        <taxon>Spiralia</taxon>
        <taxon>Lophotrochozoa</taxon>
        <taxon>Mollusca</taxon>
        <taxon>Bivalvia</taxon>
        <taxon>Autobranchia</taxon>
        <taxon>Pteriomorphia</taxon>
        <taxon>Pterioida</taxon>
        <taxon>Pterioidea</taxon>
        <taxon>Pteriidae</taxon>
        <taxon>Pinctada</taxon>
    </lineage>
</organism>
<evidence type="ECO:0000313" key="10">
    <source>
        <dbReference type="EMBL" id="KAK3095531.1"/>
    </source>
</evidence>
<dbReference type="Pfam" id="PF00229">
    <property type="entry name" value="TNF"/>
    <property type="match status" value="1"/>
</dbReference>